<proteinExistence type="predicted"/>
<dbReference type="AlphaFoldDB" id="A0A1H7DIR1"/>
<dbReference type="GO" id="GO:0003824">
    <property type="term" value="F:catalytic activity"/>
    <property type="evidence" value="ECO:0007669"/>
    <property type="project" value="UniProtKB-ARBA"/>
</dbReference>
<protein>
    <submittedName>
        <fullName evidence="1">Filamentous hemagglutinin</fullName>
    </submittedName>
</protein>
<dbReference type="InterPro" id="IPR025157">
    <property type="entry name" value="Hemagglutinin_rpt"/>
</dbReference>
<dbReference type="EMBL" id="FNYE01000030">
    <property type="protein sequence ID" value="SEK01673.1"/>
    <property type="molecule type" value="Genomic_DNA"/>
</dbReference>
<reference evidence="2" key="1">
    <citation type="submission" date="2016-10" db="EMBL/GenBank/DDBJ databases">
        <authorList>
            <person name="Varghese N."/>
            <person name="Submissions S."/>
        </authorList>
    </citation>
    <scope>NUCLEOTIDE SEQUENCE [LARGE SCALE GENOMIC DNA]</scope>
    <source>
        <strain evidence="2">LMG 26031</strain>
    </source>
</reference>
<evidence type="ECO:0000313" key="1">
    <source>
        <dbReference type="EMBL" id="SEK01673.1"/>
    </source>
</evidence>
<dbReference type="Proteomes" id="UP000198866">
    <property type="component" value="Unassembled WGS sequence"/>
</dbReference>
<organism evidence="1 2">
    <name type="scientific">Paraburkholderia diazotrophica</name>
    <dbReference type="NCBI Taxonomy" id="667676"/>
    <lineage>
        <taxon>Bacteria</taxon>
        <taxon>Pseudomonadati</taxon>
        <taxon>Pseudomonadota</taxon>
        <taxon>Betaproteobacteria</taxon>
        <taxon>Burkholderiales</taxon>
        <taxon>Burkholderiaceae</taxon>
        <taxon>Paraburkholderia</taxon>
    </lineage>
</organism>
<gene>
    <name evidence="1" type="ORF">SAMN05192539_103084</name>
</gene>
<keyword evidence="2" id="KW-1185">Reference proteome</keyword>
<accession>A0A1H7DIR1</accession>
<evidence type="ECO:0000313" key="2">
    <source>
        <dbReference type="Proteomes" id="UP000198866"/>
    </source>
</evidence>
<sequence>MEKRLGDGLYEEQMIRNQVTQLTGRVYLQGYTSNEDEYRALMTNGVNVAKEFSLEPGMALTAAQMDALTSDIVWLVNQTVTLPDGTTQQVLAPVVYLAHTHANDLQPTGALIAADDVEIHATGSAINSGVIKGGSQTVISATDIVNRGGKIGSSGANGTTVVSATNDVVNASGQITGNRVAVLAGHDIVNTTLVDKVGVGSSAGNSKVSQTLLGAQGTIASTGDMIVAAGHDLNVHGANISAGGNALIAAGHDINVDTVESQTSQSVAKNANHHWEANSTLNETSGISASGGLAMQSGNDMTFKGAAVSAGSDMAVVAGGNLTATTVTNTALYNNVATDDNTRKEVDRTYDEQAVGTTFKAGGNGTLAAVSTDANKGNVTLTGSSLSTDTGAANIAATGNVAINEAREEHDSYTATESKRGSFVHGSTTDQMQASQANIGVASTVSGDTVNIRSGKDLTVQGSNVVGTNDVKLAATGNVNITTSQDTQSTQSDYEKREYGFLSGLNSLNQLDGGLQGYSIGTRKTTDAQQATQVTNNGSMVGSLNGSLSVASGSDLHVTGSTLHAGNDVNLAGKTVTIDAAKNTATQNEQQSFSQTGITAGLSSPVIAAVQTANQMRKDVQHTKGDVRLNALAAATTGLAGKNAYDAVASDPSHLGGVGVNVSLGTSHSNSSSTESSTTAAGSTVSAGHNVNIAAAGAGANSNINVTGSDITAGNNATLNAQGNINL</sequence>
<dbReference type="STRING" id="667676.SAMN05192539_103084"/>
<name>A0A1H7DIR1_9BURK</name>
<dbReference type="Pfam" id="PF13332">
    <property type="entry name" value="Fil_haemagg_2"/>
    <property type="match status" value="5"/>
</dbReference>